<gene>
    <name evidence="1" type="ORF">dnl_17820</name>
</gene>
<protein>
    <recommendedName>
        <fullName evidence="3">HEPN domain-containing protein</fullName>
    </recommendedName>
</protein>
<sequence>MPAKDKHLDIIDRNYKTLIHLSNPEPSDYTEWCIIIIYYMAFHYIQAYLDVNINEHPSSHAVLQNKIKNITQLKPLYGKYRQLEDDSRKARYEGQGFTIYSIRSDNLKNFQEIQNMIFTLLNIQDRQKYDLYKLFPLKRHS</sequence>
<name>A0A975GFP3_9BACT</name>
<evidence type="ECO:0000313" key="2">
    <source>
        <dbReference type="Proteomes" id="UP000663720"/>
    </source>
</evidence>
<dbReference type="RefSeq" id="WP_207691258.1">
    <property type="nucleotide sequence ID" value="NZ_CP061799.1"/>
</dbReference>
<keyword evidence="2" id="KW-1185">Reference proteome</keyword>
<dbReference type="EMBL" id="CP061799">
    <property type="protein sequence ID" value="QTA79511.1"/>
    <property type="molecule type" value="Genomic_DNA"/>
</dbReference>
<dbReference type="KEGG" id="dli:dnl_17820"/>
<reference evidence="1" key="1">
    <citation type="journal article" date="2021" name="Microb. Physiol.">
        <title>Proteogenomic Insights into the Physiology of Marine, Sulfate-Reducing, Filamentous Desulfonema limicola and Desulfonema magnum.</title>
        <authorList>
            <person name="Schnaars V."/>
            <person name="Wohlbrand L."/>
            <person name="Scheve S."/>
            <person name="Hinrichs C."/>
            <person name="Reinhardt R."/>
            <person name="Rabus R."/>
        </authorList>
    </citation>
    <scope>NUCLEOTIDE SEQUENCE</scope>
    <source>
        <strain evidence="1">5ac10</strain>
    </source>
</reference>
<dbReference type="Proteomes" id="UP000663720">
    <property type="component" value="Chromosome"/>
</dbReference>
<proteinExistence type="predicted"/>
<evidence type="ECO:0000313" key="1">
    <source>
        <dbReference type="EMBL" id="QTA79511.1"/>
    </source>
</evidence>
<dbReference type="AlphaFoldDB" id="A0A975GFP3"/>
<organism evidence="1 2">
    <name type="scientific">Desulfonema limicola</name>
    <dbReference type="NCBI Taxonomy" id="45656"/>
    <lineage>
        <taxon>Bacteria</taxon>
        <taxon>Pseudomonadati</taxon>
        <taxon>Thermodesulfobacteriota</taxon>
        <taxon>Desulfobacteria</taxon>
        <taxon>Desulfobacterales</taxon>
        <taxon>Desulfococcaceae</taxon>
        <taxon>Desulfonema</taxon>
    </lineage>
</organism>
<evidence type="ECO:0008006" key="3">
    <source>
        <dbReference type="Google" id="ProtNLM"/>
    </source>
</evidence>
<accession>A0A975GFP3</accession>